<dbReference type="Gene3D" id="3.30.2350.10">
    <property type="entry name" value="Pseudouridine synthase"/>
    <property type="match status" value="1"/>
</dbReference>
<dbReference type="PANTHER" id="PTHR21600:SF44">
    <property type="entry name" value="RIBOSOMAL LARGE SUBUNIT PSEUDOURIDINE SYNTHASE D"/>
    <property type="match status" value="1"/>
</dbReference>
<evidence type="ECO:0000256" key="5">
    <source>
        <dbReference type="PROSITE-ProRule" id="PRU00182"/>
    </source>
</evidence>
<accession>A0A0E3ZK17</accession>
<dbReference type="SUPFAM" id="SSF55120">
    <property type="entry name" value="Pseudouridine synthase"/>
    <property type="match status" value="1"/>
</dbReference>
<evidence type="ECO:0000259" key="8">
    <source>
        <dbReference type="Pfam" id="PF01479"/>
    </source>
</evidence>
<comment type="similarity">
    <text evidence="1 6">Belongs to the pseudouridine synthase RluA family.</text>
</comment>
<protein>
    <recommendedName>
        <fullName evidence="6">Pseudouridine synthase</fullName>
        <ecNumber evidence="6">5.4.99.-</ecNumber>
    </recommendedName>
</protein>
<dbReference type="PROSITE" id="PS50889">
    <property type="entry name" value="S4"/>
    <property type="match status" value="1"/>
</dbReference>
<dbReference type="EMBL" id="CP007501">
    <property type="protein sequence ID" value="AKD25360.1"/>
    <property type="molecule type" value="Genomic_DNA"/>
</dbReference>
<dbReference type="EC" id="5.4.99.-" evidence="6"/>
<dbReference type="NCBIfam" id="TIGR00005">
    <property type="entry name" value="rluA_subfam"/>
    <property type="match status" value="1"/>
</dbReference>
<dbReference type="STRING" id="1835254.CL55_00010270"/>
<dbReference type="GO" id="GO:0003723">
    <property type="term" value="F:RNA binding"/>
    <property type="evidence" value="ECO:0007669"/>
    <property type="project" value="UniProtKB-KW"/>
</dbReference>
<dbReference type="Pfam" id="PF01479">
    <property type="entry name" value="S4"/>
    <property type="match status" value="1"/>
</dbReference>
<dbReference type="InterPro" id="IPR050188">
    <property type="entry name" value="RluA_PseudoU_synthase"/>
</dbReference>
<evidence type="ECO:0000256" key="2">
    <source>
        <dbReference type="ARBA" id="ARBA00023235"/>
    </source>
</evidence>
<keyword evidence="2 6" id="KW-0413">Isomerase</keyword>
<dbReference type="PROSITE" id="PS01129">
    <property type="entry name" value="PSI_RLU"/>
    <property type="match status" value="1"/>
</dbReference>
<gene>
    <name evidence="9" type="ORF">CL55_00010270</name>
</gene>
<evidence type="ECO:0000256" key="6">
    <source>
        <dbReference type="RuleBase" id="RU362028"/>
    </source>
</evidence>
<dbReference type="RefSeq" id="WP_046330156.1">
    <property type="nucleotide sequence ID" value="NZ_CP007501.1"/>
</dbReference>
<dbReference type="GO" id="GO:0160140">
    <property type="term" value="F:23S rRNA pseudouridine(1911/1915/1917) synthase activity"/>
    <property type="evidence" value="ECO:0007669"/>
    <property type="project" value="UniProtKB-EC"/>
</dbReference>
<dbReference type="KEGG" id="pdq:CL55_00010270"/>
<dbReference type="PANTHER" id="PTHR21600">
    <property type="entry name" value="MITOCHONDRIAL RNA PSEUDOURIDINE SYNTHASE"/>
    <property type="match status" value="1"/>
</dbReference>
<comment type="catalytic activity">
    <reaction evidence="6">
        <text>a uridine in RNA = a pseudouridine in RNA</text>
        <dbReference type="Rhea" id="RHEA:48348"/>
        <dbReference type="Rhea" id="RHEA-COMP:12068"/>
        <dbReference type="Rhea" id="RHEA-COMP:12069"/>
        <dbReference type="ChEBI" id="CHEBI:65314"/>
        <dbReference type="ChEBI" id="CHEBI:65315"/>
    </reaction>
</comment>
<dbReference type="InterPro" id="IPR002942">
    <property type="entry name" value="S4_RNA-bd"/>
</dbReference>
<name>A0A0E3ZK17_9BURK</name>
<comment type="function">
    <text evidence="6">Responsible for synthesis of pseudouridine from uracil.</text>
</comment>
<dbReference type="CDD" id="cd02869">
    <property type="entry name" value="PseudoU_synth_RluA_like"/>
    <property type="match status" value="1"/>
</dbReference>
<comment type="catalytic activity">
    <reaction evidence="3">
        <text>uridine(1911/1915/1917) in 23S rRNA = pseudouridine(1911/1915/1917) in 23S rRNA</text>
        <dbReference type="Rhea" id="RHEA:42524"/>
        <dbReference type="Rhea" id="RHEA-COMP:10097"/>
        <dbReference type="Rhea" id="RHEA-COMP:10098"/>
        <dbReference type="ChEBI" id="CHEBI:65314"/>
        <dbReference type="ChEBI" id="CHEBI:65315"/>
        <dbReference type="EC" id="5.4.99.23"/>
    </reaction>
</comment>
<dbReference type="HOGENOM" id="CLU_016902_4_0_4"/>
<dbReference type="InterPro" id="IPR006145">
    <property type="entry name" value="PsdUridine_synth_RsuA/RluA"/>
</dbReference>
<evidence type="ECO:0000256" key="3">
    <source>
        <dbReference type="ARBA" id="ARBA00036882"/>
    </source>
</evidence>
<feature type="domain" description="RNA-binding S4" evidence="8">
    <location>
        <begin position="32"/>
        <end position="75"/>
    </location>
</feature>
<dbReference type="InterPro" id="IPR006225">
    <property type="entry name" value="PsdUridine_synth_RluC/D"/>
</dbReference>
<dbReference type="PATRIC" id="fig|576611.7.peg.1043"/>
<dbReference type="InterPro" id="IPR036986">
    <property type="entry name" value="S4_RNA-bd_sf"/>
</dbReference>
<keyword evidence="10" id="KW-1185">Reference proteome</keyword>
<dbReference type="InterPro" id="IPR006224">
    <property type="entry name" value="PsdUridine_synth_RluA-like_CS"/>
</dbReference>
<dbReference type="CDD" id="cd00165">
    <property type="entry name" value="S4"/>
    <property type="match status" value="1"/>
</dbReference>
<sequence length="347" mass="38528">MALPHTPDSNPTDYIDDEDFIALEVPPEVSGERLDKFLGGALPDYSRNRLKSWVEAGAVTVDGKVTKVRHLLRGSESIKVFPQEMPEQFAFSPENIALDVVYEDDSIIVVNKPAGLVVHPAAGNWTGTLLNALLYRYPELKQLPRAGIVHRLDKDTSGLMVVARTDIAQTSLVRQLQERTVGRRYLSWVWGDAPSQGKVLATVGRDQRDRLKMAAGSAQGKPAATLFRRLAKGSFTESSVALLECRLETGRTHQIRVHLESLGFPLLGDPVYRKRTPGVAKSLPFNRQALHAYALSLQHPATQEIMTWFRLPPQDLIDLLPLVGMSEADLPREEALMASIKNDQRAQ</sequence>
<reference evidence="9 10" key="1">
    <citation type="submission" date="2014-03" db="EMBL/GenBank/DDBJ databases">
        <title>Genome of Polynucleobacter strain MWH-MoK4.</title>
        <authorList>
            <person name="Hahn M.W."/>
        </authorList>
    </citation>
    <scope>NUCLEOTIDE SEQUENCE [LARGE SCALE GENOMIC DNA]</scope>
    <source>
        <strain evidence="9 10">MWH-MoK4</strain>
    </source>
</reference>
<dbReference type="Gene3D" id="3.10.290.10">
    <property type="entry name" value="RNA-binding S4 domain"/>
    <property type="match status" value="1"/>
</dbReference>
<dbReference type="Proteomes" id="UP000061135">
    <property type="component" value="Chromosome"/>
</dbReference>
<organism evidence="9 10">
    <name type="scientific">Polynucleobacter duraquae</name>
    <dbReference type="NCBI Taxonomy" id="1835254"/>
    <lineage>
        <taxon>Bacteria</taxon>
        <taxon>Pseudomonadati</taxon>
        <taxon>Pseudomonadota</taxon>
        <taxon>Betaproteobacteria</taxon>
        <taxon>Burkholderiales</taxon>
        <taxon>Burkholderiaceae</taxon>
        <taxon>Polynucleobacter</taxon>
    </lineage>
</organism>
<dbReference type="InterPro" id="IPR020103">
    <property type="entry name" value="PsdUridine_synth_cat_dom_sf"/>
</dbReference>
<evidence type="ECO:0000313" key="9">
    <source>
        <dbReference type="EMBL" id="AKD25360.1"/>
    </source>
</evidence>
<dbReference type="Pfam" id="PF00849">
    <property type="entry name" value="PseudoU_synth_2"/>
    <property type="match status" value="1"/>
</dbReference>
<dbReference type="SUPFAM" id="SSF55174">
    <property type="entry name" value="Alpha-L RNA-binding motif"/>
    <property type="match status" value="1"/>
</dbReference>
<proteinExistence type="inferred from homology"/>
<dbReference type="AlphaFoldDB" id="A0A0E3ZK17"/>
<evidence type="ECO:0000256" key="1">
    <source>
        <dbReference type="ARBA" id="ARBA00010876"/>
    </source>
</evidence>
<evidence type="ECO:0000259" key="7">
    <source>
        <dbReference type="Pfam" id="PF00849"/>
    </source>
</evidence>
<evidence type="ECO:0000256" key="4">
    <source>
        <dbReference type="PIRSR" id="PIRSR606225-1"/>
    </source>
</evidence>
<dbReference type="GO" id="GO:0000455">
    <property type="term" value="P:enzyme-directed rRNA pseudouridine synthesis"/>
    <property type="evidence" value="ECO:0007669"/>
    <property type="project" value="TreeGrafter"/>
</dbReference>
<keyword evidence="5" id="KW-0694">RNA-binding</keyword>
<evidence type="ECO:0000313" key="10">
    <source>
        <dbReference type="Proteomes" id="UP000061135"/>
    </source>
</evidence>
<feature type="active site" evidence="4">
    <location>
        <position position="153"/>
    </location>
</feature>
<feature type="domain" description="Pseudouridine synthase RsuA/RluA-like" evidence="7">
    <location>
        <begin position="107"/>
        <end position="261"/>
    </location>
</feature>